<protein>
    <submittedName>
        <fullName evidence="2">Uncharacterized protein</fullName>
    </submittedName>
</protein>
<dbReference type="EMBL" id="LNYP01000029">
    <property type="protein sequence ID" value="KTD37782.1"/>
    <property type="molecule type" value="Genomic_DNA"/>
</dbReference>
<sequence>MPTPAEIYWPTITFLLVRALKQPYAKNTDLSWPVKSSYFELAKAAVTINAEEGSVFAIAFHSFLTELEKQKLSRSQLDAAVRRFNEIPDIQNILDQLSERLKVLGPSPESNQMLLRLSPRTSEEIIAMQENISNWVAHEYSPVDERVAACDARRIRRMDSLARLFALNSSLSACTAVTLDTSEVPRLVIGANVGKQGDQEIIMAVIAKKLRIIQRFMQKNAEKLTLSCPLSELEVHAKTLIKALFPERTIGDDPDTQTQVLLQAAMKIIHAVCIDDTTFTAEEKQAFGVDAPAVILLPTMQGALLKMQGRHITAKGWLDSEFDLPPVPVTTSVKDIHAEQLIARYLFVECEHPHDESFIFGISKLCCRTCFDHLITYPGVLVRGHHGQSYQGVINLRNGEIPTESSARRATTHAWPSPKDTPAREQREETSDHLFSMLAARNSLFPSPKHLSPPSERRVARTLFKTPPRPPALMVNRPIPGLFPHVNTDGCQTIEEETRDKESAPSSAPVM</sequence>
<dbReference type="AlphaFoldDB" id="A0A0W0WZW4"/>
<evidence type="ECO:0000313" key="2">
    <source>
        <dbReference type="EMBL" id="KTD37782.1"/>
    </source>
</evidence>
<dbReference type="RefSeq" id="WP_025385365.1">
    <property type="nucleotide sequence ID" value="NZ_LCUA01000002.1"/>
</dbReference>
<gene>
    <name evidence="2" type="ORF">Loak_1458</name>
</gene>
<feature type="region of interest" description="Disordered" evidence="1">
    <location>
        <begin position="403"/>
        <end position="429"/>
    </location>
</feature>
<reference evidence="2 3" key="1">
    <citation type="submission" date="2015-11" db="EMBL/GenBank/DDBJ databases">
        <title>Genomic analysis of 38 Legionella species identifies large and diverse effector repertoires.</title>
        <authorList>
            <person name="Burstein D."/>
            <person name="Amaro F."/>
            <person name="Zusman T."/>
            <person name="Lifshitz Z."/>
            <person name="Cohen O."/>
            <person name="Gilbert J.A."/>
            <person name="Pupko T."/>
            <person name="Shuman H.A."/>
            <person name="Segal G."/>
        </authorList>
    </citation>
    <scope>NUCLEOTIDE SEQUENCE [LARGE SCALE GENOMIC DNA]</scope>
    <source>
        <strain evidence="2 3">Oak Ridge-10</strain>
    </source>
</reference>
<proteinExistence type="predicted"/>
<name>A0A0W0WZW4_9GAMM</name>
<comment type="caution">
    <text evidence="2">The sequence shown here is derived from an EMBL/GenBank/DDBJ whole genome shotgun (WGS) entry which is preliminary data.</text>
</comment>
<evidence type="ECO:0000313" key="3">
    <source>
        <dbReference type="Proteomes" id="UP000054858"/>
    </source>
</evidence>
<dbReference type="PATRIC" id="fig|29423.5.peg.1530"/>
<dbReference type="Proteomes" id="UP000054858">
    <property type="component" value="Unassembled WGS sequence"/>
</dbReference>
<organism evidence="2 3">
    <name type="scientific">Legionella oakridgensis</name>
    <dbReference type="NCBI Taxonomy" id="29423"/>
    <lineage>
        <taxon>Bacteria</taxon>
        <taxon>Pseudomonadati</taxon>
        <taxon>Pseudomonadota</taxon>
        <taxon>Gammaproteobacteria</taxon>
        <taxon>Legionellales</taxon>
        <taxon>Legionellaceae</taxon>
        <taxon>Legionella</taxon>
    </lineage>
</organism>
<accession>A0A0W0WZW4</accession>
<evidence type="ECO:0000256" key="1">
    <source>
        <dbReference type="SAM" id="MobiDB-lite"/>
    </source>
</evidence>